<dbReference type="Proteomes" id="UP000276133">
    <property type="component" value="Unassembled WGS sequence"/>
</dbReference>
<sequence>MFTLFIPKMLFTKHLNPVPRQICNQFIKNDFGVKLRSHLRTCLKEIFNDHTLCVQKLGMVWLITD</sequence>
<reference evidence="1 2" key="1">
    <citation type="journal article" date="2018" name="Sci. Rep.">
        <title>Genomic signatures of local adaptation to the degree of environmental predictability in rotifers.</title>
        <authorList>
            <person name="Franch-Gras L."/>
            <person name="Hahn C."/>
            <person name="Garcia-Roger E.M."/>
            <person name="Carmona M.J."/>
            <person name="Serra M."/>
            <person name="Gomez A."/>
        </authorList>
    </citation>
    <scope>NUCLEOTIDE SEQUENCE [LARGE SCALE GENOMIC DNA]</scope>
    <source>
        <strain evidence="1">HYR1</strain>
    </source>
</reference>
<proteinExistence type="predicted"/>
<evidence type="ECO:0000313" key="1">
    <source>
        <dbReference type="EMBL" id="RNA35468.1"/>
    </source>
</evidence>
<name>A0A3M7SIV6_BRAPC</name>
<organism evidence="1 2">
    <name type="scientific">Brachionus plicatilis</name>
    <name type="common">Marine rotifer</name>
    <name type="synonym">Brachionus muelleri</name>
    <dbReference type="NCBI Taxonomy" id="10195"/>
    <lineage>
        <taxon>Eukaryota</taxon>
        <taxon>Metazoa</taxon>
        <taxon>Spiralia</taxon>
        <taxon>Gnathifera</taxon>
        <taxon>Rotifera</taxon>
        <taxon>Eurotatoria</taxon>
        <taxon>Monogononta</taxon>
        <taxon>Pseudotrocha</taxon>
        <taxon>Ploima</taxon>
        <taxon>Brachionidae</taxon>
        <taxon>Brachionus</taxon>
    </lineage>
</organism>
<evidence type="ECO:0000313" key="2">
    <source>
        <dbReference type="Proteomes" id="UP000276133"/>
    </source>
</evidence>
<accession>A0A3M7SIV6</accession>
<dbReference type="AlphaFoldDB" id="A0A3M7SIV6"/>
<protein>
    <submittedName>
        <fullName evidence="1">Uncharacterized protein</fullName>
    </submittedName>
</protein>
<comment type="caution">
    <text evidence="1">The sequence shown here is derived from an EMBL/GenBank/DDBJ whole genome shotgun (WGS) entry which is preliminary data.</text>
</comment>
<dbReference type="EMBL" id="REGN01001323">
    <property type="protein sequence ID" value="RNA35468.1"/>
    <property type="molecule type" value="Genomic_DNA"/>
</dbReference>
<gene>
    <name evidence="1" type="ORF">BpHYR1_010510</name>
</gene>
<keyword evidence="2" id="KW-1185">Reference proteome</keyword>